<comment type="caution">
    <text evidence="1">The sequence shown here is derived from an EMBL/GenBank/DDBJ whole genome shotgun (WGS) entry which is preliminary data.</text>
</comment>
<name>A0A9J5W8C1_SOLCO</name>
<dbReference type="EMBL" id="JACXVP010000012">
    <property type="protein sequence ID" value="KAG5571845.1"/>
    <property type="molecule type" value="Genomic_DNA"/>
</dbReference>
<accession>A0A9J5W8C1</accession>
<protein>
    <submittedName>
        <fullName evidence="1">Uncharacterized protein</fullName>
    </submittedName>
</protein>
<organism evidence="1 2">
    <name type="scientific">Solanum commersonii</name>
    <name type="common">Commerson's wild potato</name>
    <name type="synonym">Commerson's nightshade</name>
    <dbReference type="NCBI Taxonomy" id="4109"/>
    <lineage>
        <taxon>Eukaryota</taxon>
        <taxon>Viridiplantae</taxon>
        <taxon>Streptophyta</taxon>
        <taxon>Embryophyta</taxon>
        <taxon>Tracheophyta</taxon>
        <taxon>Spermatophyta</taxon>
        <taxon>Magnoliopsida</taxon>
        <taxon>eudicotyledons</taxon>
        <taxon>Gunneridae</taxon>
        <taxon>Pentapetalae</taxon>
        <taxon>asterids</taxon>
        <taxon>lamiids</taxon>
        <taxon>Solanales</taxon>
        <taxon>Solanaceae</taxon>
        <taxon>Solanoideae</taxon>
        <taxon>Solaneae</taxon>
        <taxon>Solanum</taxon>
    </lineage>
</organism>
<proteinExistence type="predicted"/>
<sequence length="75" mass="8633">MDDWDKSCLGDEYSCKYCNGHHLDIKCPICHIAVTDAKQEAHNMNSFMECTDILDKVNSKITEQTFECVEELEKS</sequence>
<evidence type="ECO:0000313" key="1">
    <source>
        <dbReference type="EMBL" id="KAG5571845.1"/>
    </source>
</evidence>
<dbReference type="AlphaFoldDB" id="A0A9J5W8C1"/>
<gene>
    <name evidence="1" type="ORF">H5410_061611</name>
</gene>
<dbReference type="Proteomes" id="UP000824120">
    <property type="component" value="Chromosome 12"/>
</dbReference>
<evidence type="ECO:0000313" key="2">
    <source>
        <dbReference type="Proteomes" id="UP000824120"/>
    </source>
</evidence>
<keyword evidence="2" id="KW-1185">Reference proteome</keyword>
<reference evidence="1 2" key="1">
    <citation type="submission" date="2020-09" db="EMBL/GenBank/DDBJ databases">
        <title>De no assembly of potato wild relative species, Solanum commersonii.</title>
        <authorList>
            <person name="Cho K."/>
        </authorList>
    </citation>
    <scope>NUCLEOTIDE SEQUENCE [LARGE SCALE GENOMIC DNA]</scope>
    <source>
        <strain evidence="1">LZ3.2</strain>
        <tissue evidence="1">Leaf</tissue>
    </source>
</reference>